<comment type="subcellular location">
    <subcellularLocation>
        <location evidence="1">Membrane</location>
        <topology evidence="1">Multi-pass membrane protein</topology>
    </subcellularLocation>
</comment>
<dbReference type="EMBL" id="BKAL01000013">
    <property type="protein sequence ID" value="GEP70498.1"/>
    <property type="molecule type" value="Genomic_DNA"/>
</dbReference>
<dbReference type="Proteomes" id="UP000321798">
    <property type="component" value="Unassembled WGS sequence"/>
</dbReference>
<feature type="transmembrane region" description="Helical" evidence="6">
    <location>
        <begin position="20"/>
        <end position="38"/>
    </location>
</feature>
<proteinExistence type="predicted"/>
<dbReference type="PANTHER" id="PTHR37422:SF13">
    <property type="entry name" value="LIPOPOLYSACCHARIDE BIOSYNTHESIS PROTEIN PA4999-RELATED"/>
    <property type="match status" value="1"/>
</dbReference>
<accession>A0A512PH09</accession>
<dbReference type="PANTHER" id="PTHR37422">
    <property type="entry name" value="TEICHURONIC ACID BIOSYNTHESIS PROTEIN TUAE"/>
    <property type="match status" value="1"/>
</dbReference>
<feature type="transmembrane region" description="Helical" evidence="6">
    <location>
        <begin position="349"/>
        <end position="369"/>
    </location>
</feature>
<evidence type="ECO:0000256" key="6">
    <source>
        <dbReference type="SAM" id="Phobius"/>
    </source>
</evidence>
<keyword evidence="3 6" id="KW-1133">Transmembrane helix</keyword>
<dbReference type="InterPro" id="IPR051533">
    <property type="entry name" value="WaaL-like"/>
</dbReference>
<organism evidence="8 9">
    <name type="scientific">Cellulomonas soli</name>
    <dbReference type="NCBI Taxonomy" id="931535"/>
    <lineage>
        <taxon>Bacteria</taxon>
        <taxon>Bacillati</taxon>
        <taxon>Actinomycetota</taxon>
        <taxon>Actinomycetes</taxon>
        <taxon>Micrococcales</taxon>
        <taxon>Cellulomonadaceae</taxon>
        <taxon>Cellulomonas</taxon>
    </lineage>
</organism>
<evidence type="ECO:0000256" key="1">
    <source>
        <dbReference type="ARBA" id="ARBA00004141"/>
    </source>
</evidence>
<feature type="region of interest" description="Disordered" evidence="5">
    <location>
        <begin position="451"/>
        <end position="500"/>
    </location>
</feature>
<feature type="domain" description="O-antigen ligase-related" evidence="7">
    <location>
        <begin position="230"/>
        <end position="357"/>
    </location>
</feature>
<feature type="transmembrane region" description="Helical" evidence="6">
    <location>
        <begin position="44"/>
        <end position="64"/>
    </location>
</feature>
<keyword evidence="2 6" id="KW-0812">Transmembrane</keyword>
<dbReference type="Pfam" id="PF04932">
    <property type="entry name" value="Wzy_C"/>
    <property type="match status" value="1"/>
</dbReference>
<feature type="transmembrane region" description="Helical" evidence="6">
    <location>
        <begin position="269"/>
        <end position="295"/>
    </location>
</feature>
<protein>
    <recommendedName>
        <fullName evidence="7">O-antigen ligase-related domain-containing protein</fullName>
    </recommendedName>
</protein>
<evidence type="ECO:0000259" key="7">
    <source>
        <dbReference type="Pfam" id="PF04932"/>
    </source>
</evidence>
<feature type="transmembrane region" description="Helical" evidence="6">
    <location>
        <begin position="76"/>
        <end position="95"/>
    </location>
</feature>
<dbReference type="OrthoDB" id="5243524at2"/>
<evidence type="ECO:0000256" key="4">
    <source>
        <dbReference type="ARBA" id="ARBA00023136"/>
    </source>
</evidence>
<feature type="transmembrane region" description="Helical" evidence="6">
    <location>
        <begin position="107"/>
        <end position="126"/>
    </location>
</feature>
<sequence length="500" mass="52246">MGRPAGPRAAVVRRSVDAGVLLLAWVLVVMLVPANLVLKPLGAAGTPAQILGLAAAAWWLAVQLDRSRTTLRPAQPVRTAMAVFVAGMLASYVAAASRPIEALEISSADRGLLLVLSWWGLVMLAGDGFAHRGRLDRVLRALVGAAGFAGALGVLQFFTEKAYVDLISIPGLSANSTLNSVYGRNGFARAAGTSTHPIEFGVLMVMVLPIALHYALSDTHRSRFVRWAPVVAIGAAVPITMSRSALLGLAVVLAVLLPSWPVRRRWWTGAAVVAGFGAVYVAIPGMLGTMIRLFTGISQDDSALSRTDSYDLALQFIERAPVFGRGLSTFLPSYRILDNQYLGLLIETGVVGTLAFLGLLVTALIVAYRMSVRLPEAVDRSLARGLTACIAAAALAFATFDAFGFPQVAGVLFFSIGCVTALRRLTAPGRAGTLTTTAAIPVTAAATGTAPAAALSGERPRSSDADATELPAPGRTSVTPAPALSGHTPGNPHTREVEAR</sequence>
<gene>
    <name evidence="8" type="ORF">CSO01_32130</name>
</gene>
<dbReference type="InterPro" id="IPR007016">
    <property type="entry name" value="O-antigen_ligase-rel_domated"/>
</dbReference>
<evidence type="ECO:0000256" key="2">
    <source>
        <dbReference type="ARBA" id="ARBA00022692"/>
    </source>
</evidence>
<feature type="transmembrane region" description="Helical" evidence="6">
    <location>
        <begin position="228"/>
        <end position="257"/>
    </location>
</feature>
<reference evidence="8 9" key="1">
    <citation type="submission" date="2019-07" db="EMBL/GenBank/DDBJ databases">
        <title>Whole genome shotgun sequence of Cellulomonas soli NBRC 109434.</title>
        <authorList>
            <person name="Hosoyama A."/>
            <person name="Uohara A."/>
            <person name="Ohji S."/>
            <person name="Ichikawa N."/>
        </authorList>
    </citation>
    <scope>NUCLEOTIDE SEQUENCE [LARGE SCALE GENOMIC DNA]</scope>
    <source>
        <strain evidence="8 9">NBRC 109434</strain>
    </source>
</reference>
<keyword evidence="9" id="KW-1185">Reference proteome</keyword>
<comment type="caution">
    <text evidence="8">The sequence shown here is derived from an EMBL/GenBank/DDBJ whole genome shotgun (WGS) entry which is preliminary data.</text>
</comment>
<feature type="transmembrane region" description="Helical" evidence="6">
    <location>
        <begin position="198"/>
        <end position="216"/>
    </location>
</feature>
<evidence type="ECO:0000313" key="8">
    <source>
        <dbReference type="EMBL" id="GEP70498.1"/>
    </source>
</evidence>
<feature type="transmembrane region" description="Helical" evidence="6">
    <location>
        <begin position="138"/>
        <end position="158"/>
    </location>
</feature>
<dbReference type="GO" id="GO:0016020">
    <property type="term" value="C:membrane"/>
    <property type="evidence" value="ECO:0007669"/>
    <property type="project" value="UniProtKB-SubCell"/>
</dbReference>
<evidence type="ECO:0000313" key="9">
    <source>
        <dbReference type="Proteomes" id="UP000321798"/>
    </source>
</evidence>
<feature type="transmembrane region" description="Helical" evidence="6">
    <location>
        <begin position="404"/>
        <end position="422"/>
    </location>
</feature>
<name>A0A512PH09_9CELL</name>
<dbReference type="RefSeq" id="WP_146954267.1">
    <property type="nucleotide sequence ID" value="NZ_BAABBJ010000001.1"/>
</dbReference>
<dbReference type="AlphaFoldDB" id="A0A512PH09"/>
<feature type="transmembrane region" description="Helical" evidence="6">
    <location>
        <begin position="381"/>
        <end position="398"/>
    </location>
</feature>
<evidence type="ECO:0000256" key="5">
    <source>
        <dbReference type="SAM" id="MobiDB-lite"/>
    </source>
</evidence>
<keyword evidence="4 6" id="KW-0472">Membrane</keyword>
<evidence type="ECO:0000256" key="3">
    <source>
        <dbReference type="ARBA" id="ARBA00022989"/>
    </source>
</evidence>